<evidence type="ECO:0000256" key="2">
    <source>
        <dbReference type="ARBA" id="ARBA00022450"/>
    </source>
</evidence>
<dbReference type="RefSeq" id="WP_269659475.1">
    <property type="nucleotide sequence ID" value="NZ_CP114413.1"/>
</dbReference>
<dbReference type="InterPro" id="IPR006162">
    <property type="entry name" value="Ppantetheine_attach_site"/>
</dbReference>
<dbReference type="InterPro" id="IPR000873">
    <property type="entry name" value="AMP-dep_synth/lig_dom"/>
</dbReference>
<dbReference type="Pfam" id="PF00668">
    <property type="entry name" value="Condensation"/>
    <property type="match status" value="2"/>
</dbReference>
<proteinExistence type="predicted"/>
<feature type="domain" description="Carrier" evidence="4">
    <location>
        <begin position="765"/>
        <end position="841"/>
    </location>
</feature>
<dbReference type="Gene3D" id="3.40.50.980">
    <property type="match status" value="2"/>
</dbReference>
<dbReference type="Pfam" id="PF13193">
    <property type="entry name" value="AMP-binding_C"/>
    <property type="match status" value="1"/>
</dbReference>
<organism evidence="5 6">
    <name type="scientific">Streptomyces cinnabarinus</name>
    <dbReference type="NCBI Taxonomy" id="67287"/>
    <lineage>
        <taxon>Bacteria</taxon>
        <taxon>Bacillati</taxon>
        <taxon>Actinomycetota</taxon>
        <taxon>Actinomycetes</taxon>
        <taxon>Kitasatosporales</taxon>
        <taxon>Streptomycetaceae</taxon>
        <taxon>Streptomyces</taxon>
    </lineage>
</organism>
<feature type="domain" description="Carrier" evidence="4">
    <location>
        <begin position="1408"/>
        <end position="1487"/>
    </location>
</feature>
<dbReference type="CDD" id="cd05930">
    <property type="entry name" value="A_NRPS"/>
    <property type="match status" value="1"/>
</dbReference>
<name>A0ABY7KEQ4_9ACTN</name>
<dbReference type="InterPro" id="IPR029058">
    <property type="entry name" value="AB_hydrolase_fold"/>
</dbReference>
<dbReference type="Gene3D" id="3.40.50.1820">
    <property type="entry name" value="alpha/beta hydrolase"/>
    <property type="match status" value="1"/>
</dbReference>
<dbReference type="Gene3D" id="3.30.559.30">
    <property type="entry name" value="Nonribosomal peptide synthetase, condensation domain"/>
    <property type="match status" value="2"/>
</dbReference>
<dbReference type="InterPro" id="IPR025110">
    <property type="entry name" value="AMP-bd_C"/>
</dbReference>
<dbReference type="NCBIfam" id="TIGR01733">
    <property type="entry name" value="AA-adenyl-dom"/>
    <property type="match status" value="1"/>
</dbReference>
<dbReference type="EMBL" id="CP114413">
    <property type="protein sequence ID" value="WAZ21837.1"/>
    <property type="molecule type" value="Genomic_DNA"/>
</dbReference>
<protein>
    <submittedName>
        <fullName evidence="5">Amino acid adenylation domain-containing protein</fullName>
    </submittedName>
</protein>
<dbReference type="InterPro" id="IPR023213">
    <property type="entry name" value="CAT-like_dom_sf"/>
</dbReference>
<dbReference type="Gene3D" id="3.30.559.10">
    <property type="entry name" value="Chloramphenicol acetyltransferase-like domain"/>
    <property type="match status" value="1"/>
</dbReference>
<dbReference type="InterPro" id="IPR020845">
    <property type="entry name" value="AMP-binding_CS"/>
</dbReference>
<dbReference type="InterPro" id="IPR010071">
    <property type="entry name" value="AA_adenyl_dom"/>
</dbReference>
<dbReference type="Gene3D" id="1.10.1200.10">
    <property type="entry name" value="ACP-like"/>
    <property type="match status" value="2"/>
</dbReference>
<dbReference type="InterPro" id="IPR036736">
    <property type="entry name" value="ACP-like_sf"/>
</dbReference>
<evidence type="ECO:0000256" key="3">
    <source>
        <dbReference type="ARBA" id="ARBA00022553"/>
    </source>
</evidence>
<evidence type="ECO:0000256" key="1">
    <source>
        <dbReference type="ARBA" id="ARBA00001957"/>
    </source>
</evidence>
<dbReference type="PROSITE" id="PS00455">
    <property type="entry name" value="AMP_BINDING"/>
    <property type="match status" value="1"/>
</dbReference>
<dbReference type="InterPro" id="IPR001242">
    <property type="entry name" value="Condensation_dom"/>
</dbReference>
<dbReference type="Gene3D" id="2.30.38.10">
    <property type="entry name" value="Luciferase, Domain 3"/>
    <property type="match status" value="1"/>
</dbReference>
<dbReference type="SUPFAM" id="SSF53474">
    <property type="entry name" value="alpha/beta-Hydrolases"/>
    <property type="match status" value="1"/>
</dbReference>
<sequence>MQSLETRGQLKVAAAQRPREGAFWRAALAGLPERAGFPADAVGARTGGPYDTARLGLGPELSERLGKLTRGSDAALTSVLVAAVAALLGRYTGGEEVVVAVPPAAAGEPLAGALPLRLGLGRDTALRGLLGEVKERLREAVEHQDYPVELLADEFGIVAEEGGHPFSDVLVGTVAEPTGFPLAFAAESEGGALTLTLRHRPAQHSAETADRLLAHCAALLERAVAAPDAALAGLDLRSEADRELADRTNATEAAFDDTVRLDELFARQAARTPDAVAAQGDGFRLTYAELDARANRLAHTLRARGVGREDLVAVLADRSPELLVAIYAVLKAGAAYVPVDPANPRDRIAHILDDSAARLVLTQPRYAELVAGPAALDLTDEASYAAEQAAPEVRGDAGDLAYVIYTSGSTGRPKGVLIEHRSVVNRLTWMQRAYPLTDADVLLQKTPTSFDVSVWELFWWTLTGASVTLPAPGAERDPQALVDHIERYGVTTAHFVPSMLGAFLDYVSGAGESGRLGTLRQVFASGEALAPHHVHRCAAVLPGARLLNLYGPTEATVDVTHHACAGDEIRVPIGLPVDNTRILVLDEELRPQPTGVPGELCVAGVQLARGYLNRPELTAERFTAAPQAGEERVYRTGDLARRLPDGSIEYLGRIDHQVKVRGYRIELGEIEEQLRRHEDVKDAVVVARTGDDGQTYLCGYVLSPAAPVLAEQELREHLGRMLPEYMIPARLVALETFPLTPNGKLDRRALPEPAAPADRAAAYQAPGTREESELVRVWGEVLGIDPERIGVHDNFFALGGNSIHFVTVLAKARAAGIEFTFQQFFQNPTVAAMAASLADPAHSAPAETPRRLEPFELLTPEDRALVPDGVEDAYPMTQLQTGLVFQSELTHGTAEYHDIISYMIQSSFDAEVFERAARIVVDRNPIFRTSFHITGYSEYLQFVHAGTELPLEIADLRGMSGDEQDAWFREWADAERAYRFEWTRPGLVRLHVHVLDDNLFRYTLSQHNSALDGWSITLVHTTLFDTYYRLLEGRPLDEPSIDNHTRNYVALERRSLENEEHGSFWSEVLEGSTFLELPRTKESDDPELFPVIFHEVEFPRGLSDRVVALADRLSVPVKNVAMAAHVKALSVLSGDLDVMTGYEHSGRPEAEDATRAIGMFLNTVPFRVSMAQGSWEDLIRQVYRREIDLLPARRYPMAQMKFDLETQEALFETAFNFTHFYLLKQLEERDGFALLDVRANAETEFVQRAEFSRHFLTDELRLSIHYHAHLFESWQIDRLGGYYVAAFEQMTADPAAAHHLAVLLSDEELAEVAAAERAEALAPELAALVPAGAWRARVVDGHGRPAPFATPGRIVLTADDGQDVVTEFHGSRGRAGLRILDGDRERLTFRRPERSGAAVPAEQQSVQEPLSEVQLRIVRAWSEVLGIPAEEISPEDNFFLLGGNSLSALRVTMQLDGLVSLTDLMRNSTLGPLGEVAQARLAEQTAPERPGLLHPLSADPAKARATLVCFPYAGGNAINFEPLAKALDRAGGDIAVLAVELPGHDAGRPDEPLLSLADATRRAVEEIGELAVGPVLLWGHCVGSALAVETARLLEAEGRRPVHVFAGGKLLSGAEATRGGLEQVRAMTDGDIVRWLVDNTGSAELAGLTDEQQGFLARVFRHDTATANGYLLAAAERPEGAALTAPFTAVYAADDSLTEDRADRHNGWGLFFERPRAAELGTGGHYFCRTVPNAVAELVLATWRETPAEA</sequence>
<dbReference type="Pfam" id="PF00501">
    <property type="entry name" value="AMP-binding"/>
    <property type="match status" value="1"/>
</dbReference>
<dbReference type="Pfam" id="PF00975">
    <property type="entry name" value="Thioesterase"/>
    <property type="match status" value="1"/>
</dbReference>
<gene>
    <name evidence="5" type="ORF">STRCI_003037</name>
</gene>
<dbReference type="SUPFAM" id="SSF47336">
    <property type="entry name" value="ACP-like"/>
    <property type="match status" value="2"/>
</dbReference>
<dbReference type="InterPro" id="IPR045851">
    <property type="entry name" value="AMP-bd_C_sf"/>
</dbReference>
<keyword evidence="2" id="KW-0596">Phosphopantetheine</keyword>
<dbReference type="Proteomes" id="UP001164439">
    <property type="component" value="Chromosome"/>
</dbReference>
<evidence type="ECO:0000313" key="6">
    <source>
        <dbReference type="Proteomes" id="UP001164439"/>
    </source>
</evidence>
<dbReference type="SUPFAM" id="SSF52777">
    <property type="entry name" value="CoA-dependent acyltransferases"/>
    <property type="match status" value="3"/>
</dbReference>
<evidence type="ECO:0000259" key="4">
    <source>
        <dbReference type="PROSITE" id="PS50075"/>
    </source>
</evidence>
<dbReference type="Gene3D" id="3.30.300.30">
    <property type="match status" value="1"/>
</dbReference>
<keyword evidence="3" id="KW-0597">Phosphoprotein</keyword>
<dbReference type="PANTHER" id="PTHR45527:SF1">
    <property type="entry name" value="FATTY ACID SYNTHASE"/>
    <property type="match status" value="1"/>
</dbReference>
<dbReference type="PROSITE" id="PS50075">
    <property type="entry name" value="CARRIER"/>
    <property type="match status" value="2"/>
</dbReference>
<dbReference type="Pfam" id="PF00550">
    <property type="entry name" value="PP-binding"/>
    <property type="match status" value="2"/>
</dbReference>
<reference evidence="5" key="1">
    <citation type="submission" date="2022-12" db="EMBL/GenBank/DDBJ databases">
        <authorList>
            <person name="Ruckert C."/>
            <person name="Busche T."/>
            <person name="Kalinowski J."/>
            <person name="Wittmann C."/>
        </authorList>
    </citation>
    <scope>NUCLEOTIDE SEQUENCE</scope>
    <source>
        <strain evidence="5">DSM 40467</strain>
    </source>
</reference>
<dbReference type="SUPFAM" id="SSF56801">
    <property type="entry name" value="Acetyl-CoA synthetase-like"/>
    <property type="match status" value="1"/>
</dbReference>
<evidence type="ECO:0000313" key="5">
    <source>
        <dbReference type="EMBL" id="WAZ21837.1"/>
    </source>
</evidence>
<keyword evidence="6" id="KW-1185">Reference proteome</keyword>
<accession>A0ABY7KEQ4</accession>
<dbReference type="PROSITE" id="PS00012">
    <property type="entry name" value="PHOSPHOPANTETHEINE"/>
    <property type="match status" value="2"/>
</dbReference>
<dbReference type="InterPro" id="IPR009081">
    <property type="entry name" value="PP-bd_ACP"/>
</dbReference>
<comment type="cofactor">
    <cofactor evidence="1">
        <name>pantetheine 4'-phosphate</name>
        <dbReference type="ChEBI" id="CHEBI:47942"/>
    </cofactor>
</comment>
<dbReference type="PANTHER" id="PTHR45527">
    <property type="entry name" value="NONRIBOSOMAL PEPTIDE SYNTHETASE"/>
    <property type="match status" value="1"/>
</dbReference>
<dbReference type="InterPro" id="IPR001031">
    <property type="entry name" value="Thioesterase"/>
</dbReference>